<dbReference type="SUPFAM" id="SSF81606">
    <property type="entry name" value="PP2C-like"/>
    <property type="match status" value="1"/>
</dbReference>
<dbReference type="STRING" id="1715692.RUE5091_02037"/>
<evidence type="ECO:0000313" key="3">
    <source>
        <dbReference type="Proteomes" id="UP000051260"/>
    </source>
</evidence>
<dbReference type="InterPro" id="IPR036457">
    <property type="entry name" value="PPM-type-like_dom_sf"/>
</dbReference>
<sequence length="261" mass="27592">MLAQPAYDIALILDQGQRGSQEDAVAARMFDAANAGYVVVADGMGGHAAGEVASELVIAAWREALDAELEGSPPTERAVIDALPMAAMQANAAIAAHCEEKGDDFNMGSTLLGVLLLGQRVFWISIGDSPLYLFRDGVLRQINEDHSMAPVIDAQVAQGSLTEAEAQGHPDRNQLTSVIMGAAIPKVDCPEEPLQLTAADVLILGSDGLQFLSDTEIQTIVQANAQGWAQDIADALWHALQTKGDPDQDNAAIGVVRLTRN</sequence>
<dbReference type="Proteomes" id="UP000051260">
    <property type="component" value="Unassembled WGS sequence"/>
</dbReference>
<dbReference type="SMART" id="SM00332">
    <property type="entry name" value="PP2Cc"/>
    <property type="match status" value="1"/>
</dbReference>
<organism evidence="2 3">
    <name type="scientific">Ruegeria denitrificans</name>
    <dbReference type="NCBI Taxonomy" id="1715692"/>
    <lineage>
        <taxon>Bacteria</taxon>
        <taxon>Pseudomonadati</taxon>
        <taxon>Pseudomonadota</taxon>
        <taxon>Alphaproteobacteria</taxon>
        <taxon>Rhodobacterales</taxon>
        <taxon>Roseobacteraceae</taxon>
        <taxon>Ruegeria</taxon>
    </lineage>
</organism>
<reference evidence="3" key="1">
    <citation type="submission" date="2015-09" db="EMBL/GenBank/DDBJ databases">
        <authorList>
            <person name="Rodrigo-Torres L."/>
            <person name="Arahal D.R."/>
        </authorList>
    </citation>
    <scope>NUCLEOTIDE SEQUENCE [LARGE SCALE GENOMIC DNA]</scope>
    <source>
        <strain evidence="3">CECT 5091</strain>
    </source>
</reference>
<dbReference type="OrthoDB" id="9801841at2"/>
<accession>A0A0P1I9C8</accession>
<gene>
    <name evidence="2" type="primary">pstP</name>
    <name evidence="2" type="ORF">RUE5091_02037</name>
</gene>
<dbReference type="GO" id="GO:0004722">
    <property type="term" value="F:protein serine/threonine phosphatase activity"/>
    <property type="evidence" value="ECO:0007669"/>
    <property type="project" value="UniProtKB-EC"/>
</dbReference>
<dbReference type="CDD" id="cd00143">
    <property type="entry name" value="PP2Cc"/>
    <property type="match status" value="1"/>
</dbReference>
<protein>
    <submittedName>
        <fullName evidence="2">PP2C-family Ser/Thr phosphatase</fullName>
        <ecNumber evidence="2">3.1.3.16</ecNumber>
    </submittedName>
</protein>
<dbReference type="EC" id="3.1.3.16" evidence="2"/>
<name>A0A0P1I9C8_9RHOB</name>
<evidence type="ECO:0000259" key="1">
    <source>
        <dbReference type="PROSITE" id="PS51746"/>
    </source>
</evidence>
<dbReference type="Gene3D" id="3.60.40.10">
    <property type="entry name" value="PPM-type phosphatase domain"/>
    <property type="match status" value="1"/>
</dbReference>
<keyword evidence="3" id="KW-1185">Reference proteome</keyword>
<proteinExistence type="predicted"/>
<dbReference type="SMART" id="SM00331">
    <property type="entry name" value="PP2C_SIG"/>
    <property type="match status" value="1"/>
</dbReference>
<dbReference type="InterPro" id="IPR001932">
    <property type="entry name" value="PPM-type_phosphatase-like_dom"/>
</dbReference>
<dbReference type="AlphaFoldDB" id="A0A0P1I9C8"/>
<dbReference type="EMBL" id="CYUD01000005">
    <property type="protein sequence ID" value="CUJ99391.1"/>
    <property type="molecule type" value="Genomic_DNA"/>
</dbReference>
<dbReference type="Pfam" id="PF13672">
    <property type="entry name" value="PP2C_2"/>
    <property type="match status" value="1"/>
</dbReference>
<evidence type="ECO:0000313" key="2">
    <source>
        <dbReference type="EMBL" id="CUJ99391.1"/>
    </source>
</evidence>
<dbReference type="RefSeq" id="WP_058281740.1">
    <property type="nucleotide sequence ID" value="NZ_CYUD01000005.1"/>
</dbReference>
<feature type="domain" description="PPM-type phosphatase" evidence="1">
    <location>
        <begin position="8"/>
        <end position="258"/>
    </location>
</feature>
<dbReference type="PROSITE" id="PS51746">
    <property type="entry name" value="PPM_2"/>
    <property type="match status" value="1"/>
</dbReference>
<keyword evidence="2" id="KW-0378">Hydrolase</keyword>